<dbReference type="GO" id="GO:0008270">
    <property type="term" value="F:zinc ion binding"/>
    <property type="evidence" value="ECO:0007669"/>
    <property type="project" value="UniProtKB-KW"/>
</dbReference>
<dbReference type="SUPFAM" id="SSF57845">
    <property type="entry name" value="B-box zinc-binding domain"/>
    <property type="match status" value="1"/>
</dbReference>
<evidence type="ECO:0000313" key="8">
    <source>
        <dbReference type="Ensembl" id="ENSKMAP00000025155.1"/>
    </source>
</evidence>
<dbReference type="InterPro" id="IPR050143">
    <property type="entry name" value="TRIM/RBCC"/>
</dbReference>
<dbReference type="InterPro" id="IPR013083">
    <property type="entry name" value="Znf_RING/FYVE/PHD"/>
</dbReference>
<dbReference type="PANTHER" id="PTHR24103">
    <property type="entry name" value="E3 UBIQUITIN-PROTEIN LIGASE TRIM"/>
    <property type="match status" value="1"/>
</dbReference>
<feature type="domain" description="RING-type" evidence="5">
    <location>
        <begin position="11"/>
        <end position="51"/>
    </location>
</feature>
<name>A0A3Q3B793_KRYMA</name>
<dbReference type="InterPro" id="IPR000315">
    <property type="entry name" value="Znf_B-box"/>
</dbReference>
<dbReference type="PROSITE" id="PS50188">
    <property type="entry name" value="B302_SPRY"/>
    <property type="match status" value="1"/>
</dbReference>
<dbReference type="PROSITE" id="PS00518">
    <property type="entry name" value="ZF_RING_1"/>
    <property type="match status" value="1"/>
</dbReference>
<dbReference type="Gene3D" id="3.30.40.10">
    <property type="entry name" value="Zinc/RING finger domain, C3HC4 (zinc finger)"/>
    <property type="match status" value="1"/>
</dbReference>
<dbReference type="InterPro" id="IPR003877">
    <property type="entry name" value="SPRY_dom"/>
</dbReference>
<keyword evidence="1" id="KW-0479">Metal-binding</keyword>
<keyword evidence="3" id="KW-0862">Zinc</keyword>
<dbReference type="InterPro" id="IPR003879">
    <property type="entry name" value="Butyrophylin_SPRY"/>
</dbReference>
<evidence type="ECO:0000256" key="2">
    <source>
        <dbReference type="ARBA" id="ARBA00022771"/>
    </source>
</evidence>
<dbReference type="Gene3D" id="2.60.120.920">
    <property type="match status" value="1"/>
</dbReference>
<dbReference type="Gene3D" id="3.30.160.60">
    <property type="entry name" value="Classic Zinc Finger"/>
    <property type="match status" value="1"/>
</dbReference>
<dbReference type="PROSITE" id="PS50089">
    <property type="entry name" value="ZF_RING_2"/>
    <property type="match status" value="1"/>
</dbReference>
<evidence type="ECO:0000313" key="9">
    <source>
        <dbReference type="Proteomes" id="UP000264800"/>
    </source>
</evidence>
<dbReference type="SUPFAM" id="SSF57850">
    <property type="entry name" value="RING/U-box"/>
    <property type="match status" value="1"/>
</dbReference>
<reference evidence="8" key="2">
    <citation type="submission" date="2025-09" db="UniProtKB">
        <authorList>
            <consortium name="Ensembl"/>
        </authorList>
    </citation>
    <scope>IDENTIFICATION</scope>
</reference>
<feature type="domain" description="B30.2/SPRY" evidence="7">
    <location>
        <begin position="263"/>
        <end position="451"/>
    </location>
</feature>
<dbReference type="GeneTree" id="ENSGT00970000193381"/>
<dbReference type="InterPro" id="IPR027370">
    <property type="entry name" value="Znf-RING_euk"/>
</dbReference>
<dbReference type="PROSITE" id="PS50119">
    <property type="entry name" value="ZF_BBOX"/>
    <property type="match status" value="1"/>
</dbReference>
<protein>
    <submittedName>
        <fullName evidence="8">Uncharacterized protein</fullName>
    </submittedName>
</protein>
<dbReference type="Proteomes" id="UP000264800">
    <property type="component" value="Unplaced"/>
</dbReference>
<dbReference type="Pfam" id="PF00622">
    <property type="entry name" value="SPRY"/>
    <property type="match status" value="1"/>
</dbReference>
<dbReference type="AlphaFoldDB" id="A0A3Q3B793"/>
<reference evidence="8" key="1">
    <citation type="submission" date="2025-08" db="UniProtKB">
        <authorList>
            <consortium name="Ensembl"/>
        </authorList>
    </citation>
    <scope>IDENTIFICATION</scope>
</reference>
<dbReference type="Pfam" id="PF13765">
    <property type="entry name" value="PRY"/>
    <property type="match status" value="1"/>
</dbReference>
<dbReference type="SUPFAM" id="SSF49899">
    <property type="entry name" value="Concanavalin A-like lectins/glucanases"/>
    <property type="match status" value="1"/>
</dbReference>
<keyword evidence="2 4" id="KW-0863">Zinc-finger</keyword>
<evidence type="ECO:0000256" key="1">
    <source>
        <dbReference type="ARBA" id="ARBA00022723"/>
    </source>
</evidence>
<dbReference type="OMA" id="QELICLV"/>
<feature type="domain" description="B box-type" evidence="6">
    <location>
        <begin position="87"/>
        <end position="124"/>
    </location>
</feature>
<dbReference type="Ensembl" id="ENSKMAT00000025475.1">
    <property type="protein sequence ID" value="ENSKMAP00000025155.1"/>
    <property type="gene ID" value="ENSKMAG00000018645.1"/>
</dbReference>
<dbReference type="InterPro" id="IPR001841">
    <property type="entry name" value="Znf_RING"/>
</dbReference>
<dbReference type="Pfam" id="PF00643">
    <property type="entry name" value="zf-B_box"/>
    <property type="match status" value="1"/>
</dbReference>
<dbReference type="SMART" id="SM00589">
    <property type="entry name" value="PRY"/>
    <property type="match status" value="1"/>
</dbReference>
<dbReference type="SMART" id="SM00336">
    <property type="entry name" value="BBOX"/>
    <property type="match status" value="1"/>
</dbReference>
<evidence type="ECO:0000256" key="3">
    <source>
        <dbReference type="ARBA" id="ARBA00022833"/>
    </source>
</evidence>
<dbReference type="PRINTS" id="PR01407">
    <property type="entry name" value="BUTYPHLNCDUF"/>
</dbReference>
<evidence type="ECO:0000259" key="7">
    <source>
        <dbReference type="PROSITE" id="PS50188"/>
    </source>
</evidence>
<dbReference type="InterPro" id="IPR001870">
    <property type="entry name" value="B30.2/SPRY"/>
</dbReference>
<evidence type="ECO:0000259" key="5">
    <source>
        <dbReference type="PROSITE" id="PS50089"/>
    </source>
</evidence>
<dbReference type="InterPro" id="IPR043136">
    <property type="entry name" value="B30.2/SPRY_sf"/>
</dbReference>
<dbReference type="InterPro" id="IPR013320">
    <property type="entry name" value="ConA-like_dom_sf"/>
</dbReference>
<sequence length="470" mass="53881">MSKMSEKDLSCVVCLDIFRHPLVLQCGHSICKDCLQSWWSEKQVHLCPLCKELSLSGDPPCNLALKNLCEDFLLKRKQKAKGGFEPLCDLHSEKLRLFCLDHQELICLVCRDSRGHRNHSFIPVNEAAQDHKQQLLKSLEPLKERLGLFEQAKGEFDGLAKKEITEQFKKLHQFLQEEEEVRMAALREEEKLKSKVIMEKIVELSTQIAALSGTIGAIEEDMKAADVSFMQGYKNAKKQVQQCPLLDVPPPVSGALIDVAKHLGNLSYNIWAKMKDMVSYTPVILDPNTAEPHLYASENLSSVRFGQKQKLPDNPERIKRHICVLGSEGFNSGIHSWDVEVKNEEFWGLGVMKESAQRKSKIETGYWEVSLLHRRYAAVSPPRPDEVLHVTNLRRVRVQLDWNKGRLFFFDLDSKRLIHTFKQTFTEKMVPYICTKNDSGNVRMVIYSLCIAGWLQVYQPDSSRKRLTCD</sequence>
<dbReference type="Pfam" id="PF13445">
    <property type="entry name" value="zf-RING_UBOX"/>
    <property type="match status" value="1"/>
</dbReference>
<organism evidence="8 9">
    <name type="scientific">Kryptolebias marmoratus</name>
    <name type="common">Mangrove killifish</name>
    <name type="synonym">Rivulus marmoratus</name>
    <dbReference type="NCBI Taxonomy" id="37003"/>
    <lineage>
        <taxon>Eukaryota</taxon>
        <taxon>Metazoa</taxon>
        <taxon>Chordata</taxon>
        <taxon>Craniata</taxon>
        <taxon>Vertebrata</taxon>
        <taxon>Euteleostomi</taxon>
        <taxon>Actinopterygii</taxon>
        <taxon>Neopterygii</taxon>
        <taxon>Teleostei</taxon>
        <taxon>Neoteleostei</taxon>
        <taxon>Acanthomorphata</taxon>
        <taxon>Ovalentaria</taxon>
        <taxon>Atherinomorphae</taxon>
        <taxon>Cyprinodontiformes</taxon>
        <taxon>Rivulidae</taxon>
        <taxon>Kryptolebias</taxon>
    </lineage>
</organism>
<accession>A0A3Q3B793</accession>
<proteinExistence type="predicted"/>
<evidence type="ECO:0000256" key="4">
    <source>
        <dbReference type="PROSITE-ProRule" id="PRU00024"/>
    </source>
</evidence>
<dbReference type="InterPro" id="IPR017907">
    <property type="entry name" value="Znf_RING_CS"/>
</dbReference>
<evidence type="ECO:0000259" key="6">
    <source>
        <dbReference type="PROSITE" id="PS50119"/>
    </source>
</evidence>
<dbReference type="InterPro" id="IPR006574">
    <property type="entry name" value="PRY"/>
</dbReference>
<dbReference type="SMART" id="SM00449">
    <property type="entry name" value="SPRY"/>
    <property type="match status" value="1"/>
</dbReference>
<dbReference type="SMART" id="SM00184">
    <property type="entry name" value="RING"/>
    <property type="match status" value="1"/>
</dbReference>
<keyword evidence="9" id="KW-1185">Reference proteome</keyword>